<comment type="catalytic activity">
    <reaction evidence="20">
        <text>Cu(+)(in) + ATP + H2O = Cu(+)(out) + ADP + phosphate + H(+)</text>
        <dbReference type="Rhea" id="RHEA:25792"/>
        <dbReference type="ChEBI" id="CHEBI:15377"/>
        <dbReference type="ChEBI" id="CHEBI:15378"/>
        <dbReference type="ChEBI" id="CHEBI:30616"/>
        <dbReference type="ChEBI" id="CHEBI:43474"/>
        <dbReference type="ChEBI" id="CHEBI:49552"/>
        <dbReference type="ChEBI" id="CHEBI:456216"/>
        <dbReference type="EC" id="7.2.2.8"/>
    </reaction>
</comment>
<dbReference type="Gene3D" id="2.70.150.10">
    <property type="entry name" value="Calcium-transporting ATPase, cytoplasmic transduction domain A"/>
    <property type="match status" value="1"/>
</dbReference>
<dbReference type="PATRIC" id="fig|1225564.3.peg.3377"/>
<evidence type="ECO:0000256" key="2">
    <source>
        <dbReference type="ARBA" id="ARBA00006024"/>
    </source>
</evidence>
<dbReference type="GO" id="GO:0043682">
    <property type="term" value="F:P-type divalent copper transporter activity"/>
    <property type="evidence" value="ECO:0007669"/>
    <property type="project" value="TreeGrafter"/>
</dbReference>
<dbReference type="InterPro" id="IPR059000">
    <property type="entry name" value="ATPase_P-type_domA"/>
</dbReference>
<dbReference type="InterPro" id="IPR017969">
    <property type="entry name" value="Heavy-metal-associated_CS"/>
</dbReference>
<evidence type="ECO:0000256" key="14">
    <source>
        <dbReference type="ARBA" id="ARBA00022967"/>
    </source>
</evidence>
<dbReference type="FunFam" id="3.30.70.100:FF:000005">
    <property type="entry name" value="Copper-exporting P-type ATPase A"/>
    <property type="match status" value="2"/>
</dbReference>
<keyword evidence="9" id="KW-0677">Repeat</keyword>
<dbReference type="STRING" id="1225564.AA309_12760"/>
<evidence type="ECO:0000256" key="4">
    <source>
        <dbReference type="ARBA" id="ARBA00022448"/>
    </source>
</evidence>
<dbReference type="Pfam" id="PF00403">
    <property type="entry name" value="HMA"/>
    <property type="match status" value="2"/>
</dbReference>
<dbReference type="FunFam" id="2.70.150.10:FF:000020">
    <property type="entry name" value="Copper-exporting P-type ATPase A"/>
    <property type="match status" value="1"/>
</dbReference>
<feature type="transmembrane region" description="Helical" evidence="21">
    <location>
        <begin position="770"/>
        <end position="789"/>
    </location>
</feature>
<evidence type="ECO:0000256" key="11">
    <source>
        <dbReference type="ARBA" id="ARBA00022796"/>
    </source>
</evidence>
<dbReference type="EC" id="7.2.2.8" evidence="3"/>
<accession>A0A0H1RBJ5</accession>
<dbReference type="NCBIfam" id="TIGR01511">
    <property type="entry name" value="ATPase-IB1_Cu"/>
    <property type="match status" value="1"/>
</dbReference>
<evidence type="ECO:0000259" key="22">
    <source>
        <dbReference type="PROSITE" id="PS50846"/>
    </source>
</evidence>
<evidence type="ECO:0000256" key="8">
    <source>
        <dbReference type="ARBA" id="ARBA00022723"/>
    </source>
</evidence>
<keyword evidence="24" id="KW-1185">Reference proteome</keyword>
<dbReference type="NCBIfam" id="TIGR01494">
    <property type="entry name" value="ATPase_P-type"/>
    <property type="match status" value="1"/>
</dbReference>
<reference evidence="23 24" key="1">
    <citation type="submission" date="2015-05" db="EMBL/GenBank/DDBJ databases">
        <title>Draft genome sequence of Microvirga vignae strain BR3299, a novel nitrogen fixing bacteria isolated from Brazil semi-aired region.</title>
        <authorList>
            <person name="Zilli J.E."/>
            <person name="Passos S.R."/>
            <person name="Leite J."/>
            <person name="Baldani J.I."/>
            <person name="Xavier G.R."/>
            <person name="Rumjaneck N.G."/>
            <person name="Simoes-Araujo J.L."/>
        </authorList>
    </citation>
    <scope>NUCLEOTIDE SEQUENCE [LARGE SCALE GENOMIC DNA]</scope>
    <source>
        <strain evidence="23 24">BR3299</strain>
    </source>
</reference>
<dbReference type="SFLD" id="SFLDG00002">
    <property type="entry name" value="C1.7:_P-type_atpase_like"/>
    <property type="match status" value="1"/>
</dbReference>
<dbReference type="Pfam" id="PF00122">
    <property type="entry name" value="E1-E2_ATPase"/>
    <property type="match status" value="1"/>
</dbReference>
<dbReference type="SUPFAM" id="SSF55008">
    <property type="entry name" value="HMA, heavy metal-associated domain"/>
    <property type="match status" value="2"/>
</dbReference>
<feature type="transmembrane region" description="Helical" evidence="21">
    <location>
        <begin position="426"/>
        <end position="448"/>
    </location>
</feature>
<dbReference type="InterPro" id="IPR036163">
    <property type="entry name" value="HMA_dom_sf"/>
</dbReference>
<evidence type="ECO:0000256" key="9">
    <source>
        <dbReference type="ARBA" id="ARBA00022737"/>
    </source>
</evidence>
<evidence type="ECO:0000256" key="13">
    <source>
        <dbReference type="ARBA" id="ARBA00022842"/>
    </source>
</evidence>
<dbReference type="GO" id="GO:0055070">
    <property type="term" value="P:copper ion homeostasis"/>
    <property type="evidence" value="ECO:0007669"/>
    <property type="project" value="TreeGrafter"/>
</dbReference>
<dbReference type="GO" id="GO:0005886">
    <property type="term" value="C:plasma membrane"/>
    <property type="evidence" value="ECO:0007669"/>
    <property type="project" value="UniProtKB-SubCell"/>
</dbReference>
<evidence type="ECO:0000256" key="1">
    <source>
        <dbReference type="ARBA" id="ARBA00004651"/>
    </source>
</evidence>
<name>A0A0H1RBJ5_9HYPH</name>
<keyword evidence="5 21" id="KW-1003">Cell membrane</keyword>
<dbReference type="RefSeq" id="WP_047189398.1">
    <property type="nucleotide sequence ID" value="NZ_LCYG01000032.1"/>
</dbReference>
<comment type="similarity">
    <text evidence="2 21">Belongs to the cation transport ATPase (P-type) (TC 3.A.3) family. Type IB subfamily.</text>
</comment>
<dbReference type="AlphaFoldDB" id="A0A0H1RBJ5"/>
<dbReference type="PANTHER" id="PTHR43520">
    <property type="entry name" value="ATP7, ISOFORM B"/>
    <property type="match status" value="1"/>
</dbReference>
<feature type="transmembrane region" description="Helical" evidence="21">
    <location>
        <begin position="795"/>
        <end position="817"/>
    </location>
</feature>
<dbReference type="SFLD" id="SFLDS00003">
    <property type="entry name" value="Haloacid_Dehalogenase"/>
    <property type="match status" value="1"/>
</dbReference>
<keyword evidence="4" id="KW-0813">Transport</keyword>
<organism evidence="23 24">
    <name type="scientific">Microvirga vignae</name>
    <dbReference type="NCBI Taxonomy" id="1225564"/>
    <lineage>
        <taxon>Bacteria</taxon>
        <taxon>Pseudomonadati</taxon>
        <taxon>Pseudomonadota</taxon>
        <taxon>Alphaproteobacteria</taxon>
        <taxon>Hyphomicrobiales</taxon>
        <taxon>Methylobacteriaceae</taxon>
        <taxon>Microvirga</taxon>
    </lineage>
</organism>
<sequence length="843" mass="88544">MAATNRSAAAESFDIPVQGMSCASCVGRVEKAIKSVEGVTAANVNLATERAHVSFAPEKANPQAVAEAIRAAGYEPSESHVDLKIEGMTCASCVARVEKALERVPGVVEAHVNLATERASVRYLGGADVIGRMIAAVNATGYEAKEIRQDADQTDRERAAREAEIAALRRSLTVAAILTLPVFVVEMGSHFIPAIHDWVMSILGHQTSWYLQFALTSLVLFGPGLRFFRKGVPALLRWAPDMNSLVVLGTSAAYAYSVVATFLPGVLPAEMANVYYEAAAVIVTLILLGRFLEAKAKGRTSEAIKRLIGLAPKTARVIRNGEAREIPLDQVLIGDIVQVRPGEKVPVDGEVVEGSSFVDESMITGEPVPVQKAQGSEVVGGTINKTGGFTFRATRIGADTVLAQIIRMVEQAQGSKLPIQAMVDRITAWFVPAVMAAAALTFLIWLIFGPDPAMTFALVNAVAVLIIACPCAMGLATPTSIMVGTGRAAELGVLFRQGEALQSLKEIGVVALDKTGTLTKGRPDLTDFVTANGFIETDALRLVAAVEARSEHPIAQAIVAAAERQSITLPATDSFEAVPGFGVSATVKGRKVDVGADRFMQKLGLDVAVFADTAARLGSEGKSPLYAAIDGRLAAIIAVADPIKDSTPEAIAALHALGLKVAMITGDNRKTAEAIARRIGIDEVVAEVLPEGKVEVVKRLRQTHGRIAFVGDGINDAPALAEADIGIAIGTGTDIAIESADVVLMSGDVRGVVNAIGLSKATIRNIGENLFWAFAYNVVLIPVAAGALYPVNGTLLSPIVAAAAMALSSVFVVGNALRLRRFEAPIEARQEIAPAALTVEGVA</sequence>
<dbReference type="InterPro" id="IPR027256">
    <property type="entry name" value="P-typ_ATPase_IB"/>
</dbReference>
<feature type="transmembrane region" description="Helical" evidence="21">
    <location>
        <begin position="171"/>
        <end position="195"/>
    </location>
</feature>
<dbReference type="GO" id="GO:0005524">
    <property type="term" value="F:ATP binding"/>
    <property type="evidence" value="ECO:0007669"/>
    <property type="project" value="UniProtKB-UniRule"/>
</dbReference>
<evidence type="ECO:0000256" key="5">
    <source>
        <dbReference type="ARBA" id="ARBA00022475"/>
    </source>
</evidence>
<dbReference type="PANTHER" id="PTHR43520:SF8">
    <property type="entry name" value="P-TYPE CU(+) TRANSPORTER"/>
    <property type="match status" value="1"/>
</dbReference>
<dbReference type="SUPFAM" id="SSF81653">
    <property type="entry name" value="Calcium ATPase, transduction domain A"/>
    <property type="match status" value="1"/>
</dbReference>
<evidence type="ECO:0000256" key="3">
    <source>
        <dbReference type="ARBA" id="ARBA00012517"/>
    </source>
</evidence>
<evidence type="ECO:0000256" key="19">
    <source>
        <dbReference type="ARBA" id="ARBA00033239"/>
    </source>
</evidence>
<dbReference type="PROSITE" id="PS50846">
    <property type="entry name" value="HMA_2"/>
    <property type="match status" value="2"/>
</dbReference>
<evidence type="ECO:0000256" key="21">
    <source>
        <dbReference type="RuleBase" id="RU362081"/>
    </source>
</evidence>
<dbReference type="GO" id="GO:0016887">
    <property type="term" value="F:ATP hydrolysis activity"/>
    <property type="evidence" value="ECO:0007669"/>
    <property type="project" value="InterPro"/>
</dbReference>
<evidence type="ECO:0000256" key="12">
    <source>
        <dbReference type="ARBA" id="ARBA00022840"/>
    </source>
</evidence>
<evidence type="ECO:0000313" key="23">
    <source>
        <dbReference type="EMBL" id="KLK92578.1"/>
    </source>
</evidence>
<keyword evidence="10 21" id="KW-0547">Nucleotide-binding</keyword>
<feature type="transmembrane region" description="Helical" evidence="21">
    <location>
        <begin position="245"/>
        <end position="267"/>
    </location>
</feature>
<dbReference type="Gene3D" id="3.40.1110.10">
    <property type="entry name" value="Calcium-transporting ATPase, cytoplasmic domain N"/>
    <property type="match status" value="1"/>
</dbReference>
<dbReference type="SUPFAM" id="SSF56784">
    <property type="entry name" value="HAD-like"/>
    <property type="match status" value="1"/>
</dbReference>
<gene>
    <name evidence="23" type="ORF">AA309_12760</name>
</gene>
<dbReference type="GO" id="GO:0060003">
    <property type="term" value="P:copper ion export"/>
    <property type="evidence" value="ECO:0007669"/>
    <property type="project" value="UniProtKB-ARBA"/>
</dbReference>
<dbReference type="CDD" id="cd02094">
    <property type="entry name" value="P-type_ATPase_Cu-like"/>
    <property type="match status" value="1"/>
</dbReference>
<dbReference type="OrthoDB" id="9813266at2"/>
<keyword evidence="15 21" id="KW-1133">Transmembrane helix</keyword>
<evidence type="ECO:0000256" key="10">
    <source>
        <dbReference type="ARBA" id="ARBA00022741"/>
    </source>
</evidence>
<feature type="transmembrane region" description="Helical" evidence="21">
    <location>
        <begin position="207"/>
        <end position="225"/>
    </location>
</feature>
<dbReference type="NCBIfam" id="TIGR00003">
    <property type="entry name" value="copper ion binding protein"/>
    <property type="match status" value="2"/>
</dbReference>
<keyword evidence="7 21" id="KW-0812">Transmembrane</keyword>
<dbReference type="Pfam" id="PF00702">
    <property type="entry name" value="Hydrolase"/>
    <property type="match status" value="1"/>
</dbReference>
<dbReference type="Proteomes" id="UP000035489">
    <property type="component" value="Unassembled WGS sequence"/>
</dbReference>
<dbReference type="InterPro" id="IPR001757">
    <property type="entry name" value="P_typ_ATPase"/>
</dbReference>
<dbReference type="InterPro" id="IPR018303">
    <property type="entry name" value="ATPase_P-typ_P_site"/>
</dbReference>
<evidence type="ECO:0000313" key="24">
    <source>
        <dbReference type="Proteomes" id="UP000035489"/>
    </source>
</evidence>
<keyword evidence="16" id="KW-0186">Copper</keyword>
<evidence type="ECO:0000256" key="16">
    <source>
        <dbReference type="ARBA" id="ARBA00023008"/>
    </source>
</evidence>
<feature type="domain" description="HMA" evidence="22">
    <location>
        <begin position="79"/>
        <end position="145"/>
    </location>
</feature>
<dbReference type="PROSITE" id="PS01047">
    <property type="entry name" value="HMA_1"/>
    <property type="match status" value="2"/>
</dbReference>
<dbReference type="CDD" id="cd00371">
    <property type="entry name" value="HMA"/>
    <property type="match status" value="2"/>
</dbReference>
<comment type="subcellular location">
    <subcellularLocation>
        <location evidence="1">Cell membrane</location>
        <topology evidence="1">Multi-pass membrane protein</topology>
    </subcellularLocation>
</comment>
<keyword evidence="8 21" id="KW-0479">Metal-binding</keyword>
<feature type="domain" description="HMA" evidence="22">
    <location>
        <begin position="11"/>
        <end position="77"/>
    </location>
</feature>
<dbReference type="InterPro" id="IPR006122">
    <property type="entry name" value="HMA_Cu_ion-bd"/>
</dbReference>
<dbReference type="Gene3D" id="3.30.70.100">
    <property type="match status" value="2"/>
</dbReference>
<dbReference type="GO" id="GO:0005507">
    <property type="term" value="F:copper ion binding"/>
    <property type="evidence" value="ECO:0007669"/>
    <property type="project" value="InterPro"/>
</dbReference>
<feature type="transmembrane region" description="Helical" evidence="21">
    <location>
        <begin position="273"/>
        <end position="292"/>
    </location>
</feature>
<keyword evidence="13" id="KW-0460">Magnesium</keyword>
<keyword evidence="11" id="KW-0187">Copper transport</keyword>
<evidence type="ECO:0000256" key="17">
    <source>
        <dbReference type="ARBA" id="ARBA00023065"/>
    </source>
</evidence>
<dbReference type="InterPro" id="IPR023298">
    <property type="entry name" value="ATPase_P-typ_TM_dom_sf"/>
</dbReference>
<keyword evidence="18 21" id="KW-0472">Membrane</keyword>
<keyword evidence="14" id="KW-1278">Translocase</keyword>
<dbReference type="InterPro" id="IPR023214">
    <property type="entry name" value="HAD_sf"/>
</dbReference>
<keyword evidence="17" id="KW-0406">Ion transport</keyword>
<dbReference type="Gene3D" id="3.40.50.1000">
    <property type="entry name" value="HAD superfamily/HAD-like"/>
    <property type="match status" value="1"/>
</dbReference>
<dbReference type="FunFam" id="3.40.50.1000:FF:000144">
    <property type="entry name" value="copper-transporting ATPase 1 isoform X2"/>
    <property type="match status" value="1"/>
</dbReference>
<evidence type="ECO:0000256" key="15">
    <source>
        <dbReference type="ARBA" id="ARBA00022989"/>
    </source>
</evidence>
<dbReference type="InterPro" id="IPR044492">
    <property type="entry name" value="P_typ_ATPase_HD_dom"/>
</dbReference>
<evidence type="ECO:0000256" key="20">
    <source>
        <dbReference type="ARBA" id="ARBA00049289"/>
    </source>
</evidence>
<keyword evidence="12 21" id="KW-0067">ATP-binding</keyword>
<comment type="caution">
    <text evidence="23">The sequence shown here is derived from an EMBL/GenBank/DDBJ whole genome shotgun (WGS) entry which is preliminary data.</text>
</comment>
<dbReference type="SUPFAM" id="SSF81665">
    <property type="entry name" value="Calcium ATPase, transmembrane domain M"/>
    <property type="match status" value="1"/>
</dbReference>
<protein>
    <recommendedName>
        <fullName evidence="3">P-type Cu(+) transporter</fullName>
        <ecNumber evidence="3">7.2.2.8</ecNumber>
    </recommendedName>
    <alternativeName>
        <fullName evidence="19">Cu(+)-exporting ATPase</fullName>
    </alternativeName>
</protein>
<evidence type="ECO:0000256" key="6">
    <source>
        <dbReference type="ARBA" id="ARBA00022553"/>
    </source>
</evidence>
<dbReference type="InterPro" id="IPR023299">
    <property type="entry name" value="ATPase_P-typ_cyto_dom_N"/>
</dbReference>
<feature type="transmembrane region" description="Helical" evidence="21">
    <location>
        <begin position="454"/>
        <end position="477"/>
    </location>
</feature>
<dbReference type="PRINTS" id="PR00120">
    <property type="entry name" value="HATPASE"/>
</dbReference>
<dbReference type="PROSITE" id="PS00154">
    <property type="entry name" value="ATPASE_E1_E2"/>
    <property type="match status" value="1"/>
</dbReference>
<dbReference type="InterPro" id="IPR036412">
    <property type="entry name" value="HAD-like_sf"/>
</dbReference>
<dbReference type="PRINTS" id="PR00119">
    <property type="entry name" value="CATATPASE"/>
</dbReference>
<dbReference type="InterPro" id="IPR008250">
    <property type="entry name" value="ATPase_P-typ_transduc_dom_A_sf"/>
</dbReference>
<proteinExistence type="inferred from homology"/>
<dbReference type="EMBL" id="LCYG01000032">
    <property type="protein sequence ID" value="KLK92578.1"/>
    <property type="molecule type" value="Genomic_DNA"/>
</dbReference>
<dbReference type="GO" id="GO:0140581">
    <property type="term" value="F:P-type monovalent copper transporter activity"/>
    <property type="evidence" value="ECO:0007669"/>
    <property type="project" value="UniProtKB-EC"/>
</dbReference>
<evidence type="ECO:0000256" key="7">
    <source>
        <dbReference type="ARBA" id="ARBA00022692"/>
    </source>
</evidence>
<evidence type="ECO:0000256" key="18">
    <source>
        <dbReference type="ARBA" id="ARBA00023136"/>
    </source>
</evidence>
<dbReference type="SFLD" id="SFLDF00027">
    <property type="entry name" value="p-type_atpase"/>
    <property type="match status" value="1"/>
</dbReference>
<keyword evidence="6" id="KW-0597">Phosphoprotein</keyword>
<dbReference type="InterPro" id="IPR006121">
    <property type="entry name" value="HMA_dom"/>
</dbReference>
<dbReference type="NCBIfam" id="TIGR01525">
    <property type="entry name" value="ATPase-IB_hvy"/>
    <property type="match status" value="1"/>
</dbReference>